<feature type="domain" description="HTH luxR-type" evidence="4">
    <location>
        <begin position="201"/>
        <end position="266"/>
    </location>
</feature>
<sequence length="268" mass="28825">MGLADAGSALQRAGAPSRFIDAAAFLALATALAEVRTVADLLFVTRHRLQAILPHGAFALVAAPAGSCDGAVRAVFGCSVPEDYLAALREQDGWRRSPAALSWLANDEPGFFQLEDHGHGADAEWLERFSRSGLRNMMACGVRHILPGQTISFNFFRLPGPPHLHQRQALKLALPHFHYAVLRILPEISQQGTGLAPLPGGGGAAGTLTPREREVLEWVRRGKTNAEIAAIRGVAYKTVKNQVQAILVKLRVNNRAQAVASAIERGLI</sequence>
<dbReference type="EMBL" id="JBAJEX010000011">
    <property type="protein sequence ID" value="MEO1767804.1"/>
    <property type="molecule type" value="Genomic_DNA"/>
</dbReference>
<reference evidence="5 6" key="1">
    <citation type="submission" date="2024-02" db="EMBL/GenBank/DDBJ databases">
        <title>New thermophilic sulfur-oxidizing bacteria from a hot springs of the Uzon caldera (Kamchatka, Russia).</title>
        <authorList>
            <person name="Dukat A.M."/>
            <person name="Elcheninov A.G."/>
            <person name="Frolov E.N."/>
        </authorList>
    </citation>
    <scope>NUCLEOTIDE SEQUENCE [LARGE SCALE GENOMIC DNA]</scope>
    <source>
        <strain evidence="5 6">AK1</strain>
    </source>
</reference>
<dbReference type="CDD" id="cd06170">
    <property type="entry name" value="LuxR_C_like"/>
    <property type="match status" value="1"/>
</dbReference>
<evidence type="ECO:0000313" key="5">
    <source>
        <dbReference type="EMBL" id="MEO1767804.1"/>
    </source>
</evidence>
<name>A0ABV0EGQ8_9BURK</name>
<keyword evidence="2" id="KW-0238">DNA-binding</keyword>
<proteinExistence type="predicted"/>
<dbReference type="Proteomes" id="UP001482231">
    <property type="component" value="Unassembled WGS sequence"/>
</dbReference>
<evidence type="ECO:0000259" key="4">
    <source>
        <dbReference type="PROSITE" id="PS50043"/>
    </source>
</evidence>
<dbReference type="PANTHER" id="PTHR44688:SF16">
    <property type="entry name" value="DNA-BINDING TRANSCRIPTIONAL ACTIVATOR DEVR_DOSR"/>
    <property type="match status" value="1"/>
</dbReference>
<keyword evidence="6" id="KW-1185">Reference proteome</keyword>
<evidence type="ECO:0000256" key="3">
    <source>
        <dbReference type="ARBA" id="ARBA00023163"/>
    </source>
</evidence>
<dbReference type="RefSeq" id="WP_347308916.1">
    <property type="nucleotide sequence ID" value="NZ_JBAJEX010000011.1"/>
</dbReference>
<dbReference type="PROSITE" id="PS50043">
    <property type="entry name" value="HTH_LUXR_2"/>
    <property type="match status" value="1"/>
</dbReference>
<dbReference type="Gene3D" id="1.10.10.10">
    <property type="entry name" value="Winged helix-like DNA-binding domain superfamily/Winged helix DNA-binding domain"/>
    <property type="match status" value="1"/>
</dbReference>
<dbReference type="InterPro" id="IPR000792">
    <property type="entry name" value="Tscrpt_reg_LuxR_C"/>
</dbReference>
<dbReference type="SMART" id="SM00421">
    <property type="entry name" value="HTH_LUXR"/>
    <property type="match status" value="1"/>
</dbReference>
<dbReference type="SUPFAM" id="SSF46894">
    <property type="entry name" value="C-terminal effector domain of the bipartite response regulators"/>
    <property type="match status" value="1"/>
</dbReference>
<dbReference type="InterPro" id="IPR036388">
    <property type="entry name" value="WH-like_DNA-bd_sf"/>
</dbReference>
<evidence type="ECO:0000256" key="1">
    <source>
        <dbReference type="ARBA" id="ARBA00023015"/>
    </source>
</evidence>
<dbReference type="Pfam" id="PF00196">
    <property type="entry name" value="GerE"/>
    <property type="match status" value="1"/>
</dbReference>
<evidence type="ECO:0000313" key="6">
    <source>
        <dbReference type="Proteomes" id="UP001482231"/>
    </source>
</evidence>
<dbReference type="InterPro" id="IPR016032">
    <property type="entry name" value="Sig_transdc_resp-reg_C-effctor"/>
</dbReference>
<keyword evidence="3" id="KW-0804">Transcription</keyword>
<accession>A0ABV0EGQ8</accession>
<dbReference type="Gene3D" id="3.30.450.80">
    <property type="entry name" value="Transcription factor LuxR-like, autoinducer-binding domain"/>
    <property type="match status" value="1"/>
</dbReference>
<dbReference type="InterPro" id="IPR036693">
    <property type="entry name" value="TF_LuxR_autoind-bd_dom_sf"/>
</dbReference>
<dbReference type="PRINTS" id="PR00038">
    <property type="entry name" value="HTHLUXR"/>
</dbReference>
<comment type="caution">
    <text evidence="5">The sequence shown here is derived from an EMBL/GenBank/DDBJ whole genome shotgun (WGS) entry which is preliminary data.</text>
</comment>
<evidence type="ECO:0000256" key="2">
    <source>
        <dbReference type="ARBA" id="ARBA00023125"/>
    </source>
</evidence>
<gene>
    <name evidence="5" type="ORF">V6E02_11330</name>
</gene>
<protein>
    <submittedName>
        <fullName evidence="5">LuxR C-terminal-related transcriptional regulator</fullName>
    </submittedName>
</protein>
<organism evidence="5 6">
    <name type="scientific">Thiobacter aerophilum</name>
    <dbReference type="NCBI Taxonomy" id="3121275"/>
    <lineage>
        <taxon>Bacteria</taxon>
        <taxon>Pseudomonadati</taxon>
        <taxon>Pseudomonadota</taxon>
        <taxon>Betaproteobacteria</taxon>
        <taxon>Burkholderiales</taxon>
        <taxon>Thiobacteraceae</taxon>
        <taxon>Thiobacter</taxon>
    </lineage>
</organism>
<dbReference type="PANTHER" id="PTHR44688">
    <property type="entry name" value="DNA-BINDING TRANSCRIPTIONAL ACTIVATOR DEVR_DOSR"/>
    <property type="match status" value="1"/>
</dbReference>
<keyword evidence="1" id="KW-0805">Transcription regulation</keyword>